<feature type="transmembrane region" description="Helical" evidence="1">
    <location>
        <begin position="7"/>
        <end position="27"/>
    </location>
</feature>
<keyword evidence="1" id="KW-0472">Membrane</keyword>
<proteinExistence type="predicted"/>
<keyword evidence="3" id="KW-1185">Reference proteome</keyword>
<reference evidence="3" key="1">
    <citation type="journal article" date="2019" name="Int. J. Syst. Evol. Microbiol.">
        <title>The Global Catalogue of Microorganisms (GCM) 10K type strain sequencing project: providing services to taxonomists for standard genome sequencing and annotation.</title>
        <authorList>
            <consortium name="The Broad Institute Genomics Platform"/>
            <consortium name="The Broad Institute Genome Sequencing Center for Infectious Disease"/>
            <person name="Wu L."/>
            <person name="Ma J."/>
        </authorList>
    </citation>
    <scope>NUCLEOTIDE SEQUENCE [LARGE SCALE GENOMIC DNA]</scope>
    <source>
        <strain evidence="3">R28</strain>
    </source>
</reference>
<name>A0ABW4VWE2_9BACI</name>
<evidence type="ECO:0000313" key="3">
    <source>
        <dbReference type="Proteomes" id="UP001597383"/>
    </source>
</evidence>
<keyword evidence="1" id="KW-1133">Transmembrane helix</keyword>
<dbReference type="EMBL" id="JBHUHQ010000002">
    <property type="protein sequence ID" value="MFD2042850.1"/>
    <property type="molecule type" value="Genomic_DNA"/>
</dbReference>
<protein>
    <submittedName>
        <fullName evidence="2">Uncharacterized protein</fullName>
    </submittedName>
</protein>
<dbReference type="Proteomes" id="UP001597383">
    <property type="component" value="Unassembled WGS sequence"/>
</dbReference>
<organism evidence="2 3">
    <name type="scientific">Ornithinibacillus salinisoli</name>
    <dbReference type="NCBI Taxonomy" id="1848459"/>
    <lineage>
        <taxon>Bacteria</taxon>
        <taxon>Bacillati</taxon>
        <taxon>Bacillota</taxon>
        <taxon>Bacilli</taxon>
        <taxon>Bacillales</taxon>
        <taxon>Bacillaceae</taxon>
        <taxon>Ornithinibacillus</taxon>
    </lineage>
</organism>
<dbReference type="RefSeq" id="WP_377554515.1">
    <property type="nucleotide sequence ID" value="NZ_JBHUHQ010000002.1"/>
</dbReference>
<keyword evidence="1" id="KW-0812">Transmembrane</keyword>
<evidence type="ECO:0000313" key="2">
    <source>
        <dbReference type="EMBL" id="MFD2042850.1"/>
    </source>
</evidence>
<accession>A0ABW4VWE2</accession>
<evidence type="ECO:0000256" key="1">
    <source>
        <dbReference type="SAM" id="Phobius"/>
    </source>
</evidence>
<comment type="caution">
    <text evidence="2">The sequence shown here is derived from an EMBL/GenBank/DDBJ whole genome shotgun (WGS) entry which is preliminary data.</text>
</comment>
<feature type="transmembrane region" description="Helical" evidence="1">
    <location>
        <begin position="33"/>
        <end position="49"/>
    </location>
</feature>
<sequence>MKQIVSYTILTSFIIALIIWIASIIVSFSYVEWIFFIGLGLSVVLFFFNSSRGVFAYIRGGSLTTGLTFETNKEH</sequence>
<gene>
    <name evidence="2" type="ORF">ACFSJF_00810</name>
</gene>